<accession>A0A9P5NNJ4</accession>
<keyword evidence="1" id="KW-1133">Transmembrane helix</keyword>
<evidence type="ECO:0000313" key="2">
    <source>
        <dbReference type="EMBL" id="KAF8900891.1"/>
    </source>
</evidence>
<sequence>MKAFIRDGTLYFFLILLTLLIGTLDYFLAKNMLSKLYQPWPTAIFTIVGTRLILNLREAAAKPVMLGDSTIFRGLETSVGFGGNLRIDLKRWS</sequence>
<dbReference type="OrthoDB" id="3349377at2759"/>
<feature type="transmembrane region" description="Helical" evidence="1">
    <location>
        <begin position="9"/>
        <end position="28"/>
    </location>
</feature>
<keyword evidence="1" id="KW-0812">Transmembrane</keyword>
<keyword evidence="3" id="KW-1185">Reference proteome</keyword>
<gene>
    <name evidence="2" type="ORF">CPB84DRAFT_1847127</name>
</gene>
<dbReference type="Proteomes" id="UP000724874">
    <property type="component" value="Unassembled WGS sequence"/>
</dbReference>
<dbReference type="EMBL" id="JADNYJ010000045">
    <property type="protein sequence ID" value="KAF8900891.1"/>
    <property type="molecule type" value="Genomic_DNA"/>
</dbReference>
<evidence type="ECO:0000256" key="1">
    <source>
        <dbReference type="SAM" id="Phobius"/>
    </source>
</evidence>
<reference evidence="2" key="1">
    <citation type="submission" date="2020-11" db="EMBL/GenBank/DDBJ databases">
        <authorList>
            <consortium name="DOE Joint Genome Institute"/>
            <person name="Ahrendt S."/>
            <person name="Riley R."/>
            <person name="Andreopoulos W."/>
            <person name="LaButti K."/>
            <person name="Pangilinan J."/>
            <person name="Ruiz-duenas F.J."/>
            <person name="Barrasa J.M."/>
            <person name="Sanchez-Garcia M."/>
            <person name="Camarero S."/>
            <person name="Miyauchi S."/>
            <person name="Serrano A."/>
            <person name="Linde D."/>
            <person name="Babiker R."/>
            <person name="Drula E."/>
            <person name="Ayuso-Fernandez I."/>
            <person name="Pacheco R."/>
            <person name="Padilla G."/>
            <person name="Ferreira P."/>
            <person name="Barriuso J."/>
            <person name="Kellner H."/>
            <person name="Castanera R."/>
            <person name="Alfaro M."/>
            <person name="Ramirez L."/>
            <person name="Pisabarro A.G."/>
            <person name="Kuo A."/>
            <person name="Tritt A."/>
            <person name="Lipzen A."/>
            <person name="He G."/>
            <person name="Yan M."/>
            <person name="Ng V."/>
            <person name="Cullen D."/>
            <person name="Martin F."/>
            <person name="Rosso M.-N."/>
            <person name="Henrissat B."/>
            <person name="Hibbett D."/>
            <person name="Martinez A.T."/>
            <person name="Grigoriev I.V."/>
        </authorList>
    </citation>
    <scope>NUCLEOTIDE SEQUENCE</scope>
    <source>
        <strain evidence="2">AH 44721</strain>
    </source>
</reference>
<proteinExistence type="predicted"/>
<protein>
    <submittedName>
        <fullName evidence="2">Uncharacterized protein</fullName>
    </submittedName>
</protein>
<name>A0A9P5NNJ4_GYMJU</name>
<evidence type="ECO:0000313" key="3">
    <source>
        <dbReference type="Proteomes" id="UP000724874"/>
    </source>
</evidence>
<keyword evidence="1" id="KW-0472">Membrane</keyword>
<dbReference type="AlphaFoldDB" id="A0A9P5NNJ4"/>
<organism evidence="2 3">
    <name type="scientific">Gymnopilus junonius</name>
    <name type="common">Spectacular rustgill mushroom</name>
    <name type="synonym">Gymnopilus spectabilis subsp. junonius</name>
    <dbReference type="NCBI Taxonomy" id="109634"/>
    <lineage>
        <taxon>Eukaryota</taxon>
        <taxon>Fungi</taxon>
        <taxon>Dikarya</taxon>
        <taxon>Basidiomycota</taxon>
        <taxon>Agaricomycotina</taxon>
        <taxon>Agaricomycetes</taxon>
        <taxon>Agaricomycetidae</taxon>
        <taxon>Agaricales</taxon>
        <taxon>Agaricineae</taxon>
        <taxon>Hymenogastraceae</taxon>
        <taxon>Gymnopilus</taxon>
    </lineage>
</organism>
<comment type="caution">
    <text evidence="2">The sequence shown here is derived from an EMBL/GenBank/DDBJ whole genome shotgun (WGS) entry which is preliminary data.</text>
</comment>